<dbReference type="Pfam" id="PF13966">
    <property type="entry name" value="zf-RVT"/>
    <property type="match status" value="2"/>
</dbReference>
<feature type="domain" description="Reverse transcriptase" evidence="4">
    <location>
        <begin position="981"/>
        <end position="1220"/>
    </location>
</feature>
<keyword evidence="1" id="KW-0479">Metal-binding</keyword>
<reference evidence="5" key="1">
    <citation type="submission" date="2018-02" db="EMBL/GenBank/DDBJ databases">
        <authorList>
            <person name="Cohen D.B."/>
            <person name="Kent A.D."/>
        </authorList>
    </citation>
    <scope>NUCLEOTIDE SEQUENCE</scope>
</reference>
<sequence>MQVMDALPVLRFSPSVLRSSRHCLGVGIFSLSRGWVDGGRGFAIWVWVDLGVAVGLRSGRGLILGVAVGLRSRLRWVLGFGVAVGLGGFEVGLGFWGCRGWVWGCRGSTVGLPWVWVGLRWVLGFGAAVGLPWVWVGLRWVLGFGAAVGLPWVWGCRGMVKVPHLPGGRSYSRESSKAYAYGESSHFQAPWCLKGEHLILKQYKSEWSLNEVDFSETDFWVQIHGLPLNRQNPQNLQKLGCLLGSVIEEDLIGNGEGAGKRYVRVRVSMVVDNPLITGFPLVRDSLPTLWIPFKYERLGNFCYGCGRLGHDIKDCPDDEVQLLWQDKLTDGIYGNWLRADNNEFQPGIDLEGLRTSDIAECSQALQTAAEAWHLLRQREAMDQSESCVPETEAGEKVVGDVSKVDLMKDGARGTTEVPAINLLSLQTNLSSETSKLESNSSSCILEIPVNTEPNGDVGPVPILLASPSNKVEIEPTSSIGLEIQSPAPSIINVDHPGPSMDVLNKRKASGPELEAHSLKKPKNPYQSKWLRWRALSCPHLLHEDSFLELSGSWESPDSQSSEGSRKAGGLALFWKLGVDLEVVYSDNHVIAALVYSDPPESVWLLIAVYGPPYVAKRRSFWSFLENLICSFSGLWVLIGDLNSIIKKSEKRGGSSSSLSSSSGFLNFVSNTGAIDLGFNGPKFTWSNRREGWANVRERLDRGLCNDDWLRLFPRAGIRHLSAPNSDHNPIILDTHLELQKGVRPFRFEAMWARDESSSEVVDKAWDLQVEGSHNYRLAQKFRKVQKDLIVWNKHIFGVTKSRIRELEDMLKMVQDLEPSSANLAMEASLSAELNEWLEREELKWKQKSRELWLKEGDRNSKFFHLSTLVRRRKNQITEIKSEDGAWIHSRDQISNYFLKHFEEVFKSSHPIIPPDLEGLVSPCISDRENLDLSRIPDASEIKNVVWDMNPLKAPGPDGFPGLFFKRYWDIVGPQVIVAVQSFFRDGWLLSQSNQTYITLIPKKQAFVPDRWIAENVVVAQEVVHSFNKMKRKKGWVGFKLDFKKAYDSIEWNFILAVLKALGFNHKFISLIHQCISTVSFTLLLNGFRCSSFIPGRGLRQGDPLSPYLFILCSEVLSKIINRAVDRGEIQGVKLGPGAPPIAKLFYADDVLLFCRAKIGEVDSLLNCVDKYCQWYGQSISVEKSGIFASKGVHRQFLLQVKNQWGFKQLPNGVKYLGVPLFLSRNKSMDFAYVKEKLEARTSTWKSKNLSWMGRAILIKSVAQACPLYAMSSCKFPKKLCTELDAVVRKFWWSPHKEGNKCYSPLAWTDLCRPLSSGGLGFRSFESFNEAMIAKLAWWVLSGRDSFCVKILRAKYRVDSKWLFSSPPKSASFSWRGIEGVKSLLARGACKLVGSGNSILVWNDPWIPGLPSFKPCPRFDHQPRQSMAVSQLMNQDRSGWNSSLLHSLFDDPSVQAILNIPRWRPNQNDKWTWVKTVNGEFSVKSAYREICCVRSFDSEVHLILQKVWKSILHPRFKMLLWRIASGVLPTWDSISRFVPDLANLCPLCGCVSESVVHLFWECSLARALWFGFLDIRTEFFQLSSPMDIAELLLFPSADSNGDPQYCNNFLLSGAIILDQIWKARNRKVYEDCNVVMVQIIKNYHFLKFEHGSSSSHSSGIPPSSLGQVIWRLPAPEFIKINCDAAVGSRFSSIAAVARDWRGNLVFAFSKKVNTIIPLQAEAEALLWAGQLASSYGLGKVILESDCKLIVDASAVGACIPWNIQSAILESKAISLQGARGNTSAPNFLKELLFDLGAVDLGHSGNKFTWWNKRWGKGAIRERLDRAISCTNWRVAFPKASVIHLGSVNSDHSPLLIDTNPDDEFLPRPFRFEAMWTRDPRCGGVIKRAWDVKIIGSKCFNLCRKQSLTAKALKKWNREEFGLCQTKIKELNNKIEEIQKMSMNETNARIEASLQGDLNEWMRRNEVLWKQKSRELWLKDGDRNSKFFHLSTIIRRKRNSIDAIKSDEGEWITCKKEIREHVVEKFSHLFTEEPVLFPTDLEQLISPSISDAENADLCRIPTGQEIKAMIFEMHSQKAPGPDGLPALFYQRYWNIVGSTVVEAIQSFFRFGRILKEVNNSLLVLIPKINSPSSVKHFRPISLCNTVYKTISKLLVSRLRPLLDKLISPCQSAFTPGRWIAENQLVVQELLHSFKQRKVKGGYIALKIDLQKAYDRVNWQFLRTVLQNFGFHSIFVNWVLECVSSVSFSILINGGKTKFFQPTRGLRQGDPLSPYLFILCQEVLARMIDREHANGTICGVSMNRGGPAFTNVMFADDIMLFSKALSRDVAALNKCLETYCNWSGQLVNRDKSGIIFSKLVPLNQKRRLKGELQMKKVSEHAKYLGAPLFSSGSRVKDFRYLQEKLEARLKGWRSKSLSWAGRSTLIKSVAHAIPTYSFSTFDVPTAICDKLDAITRRFWWNPKKDQGRFLAWKSWDHLCKSKRDGGLGFRKAKMFNAALIAKLTWMVASKRLSPCIVALRNKYKVTADWLREEPLKYASKTWKAIERMKILINNGACFLVGDGESIDVWKEPWVPWLHNFTPKPKYPSMILSPLKVADLIDNNSRSWNLRRIQELFDAESAEAISKIKIPATPIDDKLIWILDPKGKFSVKSVIRSAQGQVSAHDGVNWNGLWKLRIHERYKVLIWRIATGILPTKVNLALKLGSGDTLCPLCSEYDESIEHIFFHCAISRAIWFGNSWAVYSNHLTFSSCKDIINIICDPSLPSGMSMDGKMLKEQTAIQFAITLDVIWNLRNQVIHNDHKINLMATIKLLESRIMEHVLSLKEPGSLEVRDCVVWEAPPIGVIKINVDAAIYLDKSFMAAVARDYKGELIKAWAKTTVYKDPTIAEADAICWALELAKTEKFEKISIESDAKVCVDALLSPTDDCPWKIRTFTSLALELAVYFSVCSFYWVKRDANHLADAMAKVAHSLCLPFCCSQETLPPSVKEAWLRDVFLLSS</sequence>
<keyword evidence="1" id="KW-0863">Zinc-finger</keyword>
<evidence type="ECO:0008006" key="6">
    <source>
        <dbReference type="Google" id="ProtNLM"/>
    </source>
</evidence>
<dbReference type="PROSITE" id="PS50878">
    <property type="entry name" value="RT_POL"/>
    <property type="match status" value="2"/>
</dbReference>
<keyword evidence="2" id="KW-0812">Transmembrane</keyword>
<dbReference type="Pfam" id="PF00078">
    <property type="entry name" value="RVT_1"/>
    <property type="match status" value="2"/>
</dbReference>
<keyword evidence="2" id="KW-1133">Transmembrane helix</keyword>
<evidence type="ECO:0000256" key="1">
    <source>
        <dbReference type="PROSITE-ProRule" id="PRU00047"/>
    </source>
</evidence>
<proteinExistence type="predicted"/>
<dbReference type="InterPro" id="IPR002156">
    <property type="entry name" value="RNaseH_domain"/>
</dbReference>
<feature type="transmembrane region" description="Helical" evidence="2">
    <location>
        <begin position="76"/>
        <end position="98"/>
    </location>
</feature>
<dbReference type="SUPFAM" id="SSF56672">
    <property type="entry name" value="DNA/RNA polymerases"/>
    <property type="match status" value="2"/>
</dbReference>
<feature type="domain" description="CCHC-type" evidence="3">
    <location>
        <begin position="302"/>
        <end position="317"/>
    </location>
</feature>
<dbReference type="Gene3D" id="3.30.420.10">
    <property type="entry name" value="Ribonuclease H-like superfamily/Ribonuclease H"/>
    <property type="match status" value="1"/>
</dbReference>
<dbReference type="GO" id="GO:0008270">
    <property type="term" value="F:zinc ion binding"/>
    <property type="evidence" value="ECO:0007669"/>
    <property type="project" value="UniProtKB-KW"/>
</dbReference>
<evidence type="ECO:0000259" key="4">
    <source>
        <dbReference type="PROSITE" id="PS50878"/>
    </source>
</evidence>
<name>A0A2N9IW72_FAGSY</name>
<dbReference type="SUPFAM" id="SSF53098">
    <property type="entry name" value="Ribonuclease H-like"/>
    <property type="match status" value="1"/>
</dbReference>
<feature type="transmembrane region" description="Helical" evidence="2">
    <location>
        <begin position="42"/>
        <end position="70"/>
    </location>
</feature>
<dbReference type="InterPro" id="IPR012337">
    <property type="entry name" value="RNaseH-like_sf"/>
</dbReference>
<dbReference type="GO" id="GO:0004523">
    <property type="term" value="F:RNA-DNA hybrid ribonuclease activity"/>
    <property type="evidence" value="ECO:0007669"/>
    <property type="project" value="InterPro"/>
</dbReference>
<dbReference type="InterPro" id="IPR043502">
    <property type="entry name" value="DNA/RNA_pol_sf"/>
</dbReference>
<dbReference type="PROSITE" id="PS50158">
    <property type="entry name" value="ZF_CCHC"/>
    <property type="match status" value="1"/>
</dbReference>
<keyword evidence="1" id="KW-0862">Zinc</keyword>
<dbReference type="Pfam" id="PF14392">
    <property type="entry name" value="zf-CCHC_4"/>
    <property type="match status" value="1"/>
</dbReference>
<dbReference type="Gene3D" id="3.60.10.10">
    <property type="entry name" value="Endonuclease/exonuclease/phosphatase"/>
    <property type="match status" value="2"/>
</dbReference>
<dbReference type="GO" id="GO:0003676">
    <property type="term" value="F:nucleic acid binding"/>
    <property type="evidence" value="ECO:0007669"/>
    <property type="project" value="InterPro"/>
</dbReference>
<gene>
    <name evidence="5" type="ORF">FSB_LOCUS56406</name>
</gene>
<dbReference type="InterPro" id="IPR000477">
    <property type="entry name" value="RT_dom"/>
</dbReference>
<dbReference type="PANTHER" id="PTHR33116:SF86">
    <property type="entry name" value="REVERSE TRANSCRIPTASE DOMAIN-CONTAINING PROTEIN"/>
    <property type="match status" value="1"/>
</dbReference>
<evidence type="ECO:0000256" key="2">
    <source>
        <dbReference type="SAM" id="Phobius"/>
    </source>
</evidence>
<dbReference type="InterPro" id="IPR001878">
    <property type="entry name" value="Znf_CCHC"/>
</dbReference>
<dbReference type="InterPro" id="IPR044730">
    <property type="entry name" value="RNase_H-like_dom_plant"/>
</dbReference>
<evidence type="ECO:0000313" key="5">
    <source>
        <dbReference type="EMBL" id="SPD28524.1"/>
    </source>
</evidence>
<evidence type="ECO:0000259" key="3">
    <source>
        <dbReference type="PROSITE" id="PS50158"/>
    </source>
</evidence>
<protein>
    <recommendedName>
        <fullName evidence="6">CCHC-type domain-containing protein</fullName>
    </recommendedName>
</protein>
<dbReference type="SUPFAM" id="SSF56219">
    <property type="entry name" value="DNase I-like"/>
    <property type="match status" value="2"/>
</dbReference>
<organism evidence="5">
    <name type="scientific">Fagus sylvatica</name>
    <name type="common">Beechnut</name>
    <dbReference type="NCBI Taxonomy" id="28930"/>
    <lineage>
        <taxon>Eukaryota</taxon>
        <taxon>Viridiplantae</taxon>
        <taxon>Streptophyta</taxon>
        <taxon>Embryophyta</taxon>
        <taxon>Tracheophyta</taxon>
        <taxon>Spermatophyta</taxon>
        <taxon>Magnoliopsida</taxon>
        <taxon>eudicotyledons</taxon>
        <taxon>Gunneridae</taxon>
        <taxon>Pentapetalae</taxon>
        <taxon>rosids</taxon>
        <taxon>fabids</taxon>
        <taxon>Fagales</taxon>
        <taxon>Fagaceae</taxon>
        <taxon>Fagus</taxon>
    </lineage>
</organism>
<feature type="transmembrane region" description="Helical" evidence="2">
    <location>
        <begin position="140"/>
        <end position="160"/>
    </location>
</feature>
<dbReference type="EMBL" id="OIVN01006235">
    <property type="protein sequence ID" value="SPD28524.1"/>
    <property type="molecule type" value="Genomic_DNA"/>
</dbReference>
<dbReference type="PANTHER" id="PTHR33116">
    <property type="entry name" value="REVERSE TRANSCRIPTASE ZINC-BINDING DOMAIN-CONTAINING PROTEIN-RELATED-RELATED"/>
    <property type="match status" value="1"/>
</dbReference>
<keyword evidence="2" id="KW-0472">Membrane</keyword>
<dbReference type="Pfam" id="PF13456">
    <property type="entry name" value="RVT_3"/>
    <property type="match status" value="2"/>
</dbReference>
<accession>A0A2N9IW72</accession>
<dbReference type="InterPro" id="IPR025836">
    <property type="entry name" value="Zn_knuckle_CX2CX4HX4C"/>
</dbReference>
<dbReference type="InterPro" id="IPR026960">
    <property type="entry name" value="RVT-Znf"/>
</dbReference>
<feature type="transmembrane region" description="Helical" evidence="2">
    <location>
        <begin position="110"/>
        <end position="134"/>
    </location>
</feature>
<dbReference type="InterPro" id="IPR036691">
    <property type="entry name" value="Endo/exonu/phosph_ase_sf"/>
</dbReference>
<feature type="domain" description="Reverse transcriptase" evidence="4">
    <location>
        <begin position="2104"/>
        <end position="2385"/>
    </location>
</feature>
<dbReference type="CDD" id="cd06222">
    <property type="entry name" value="RNase_H_like"/>
    <property type="match status" value="2"/>
</dbReference>
<dbReference type="CDD" id="cd01650">
    <property type="entry name" value="RT_nLTR_like"/>
    <property type="match status" value="2"/>
</dbReference>
<dbReference type="InterPro" id="IPR036397">
    <property type="entry name" value="RNaseH_sf"/>
</dbReference>